<dbReference type="Proteomes" id="UP001066276">
    <property type="component" value="Chromosome 9"/>
</dbReference>
<comment type="caution">
    <text evidence="1">The sequence shown here is derived from an EMBL/GenBank/DDBJ whole genome shotgun (WGS) entry which is preliminary data.</text>
</comment>
<protein>
    <submittedName>
        <fullName evidence="1">Uncharacterized protein</fullName>
    </submittedName>
</protein>
<sequence length="75" mass="8704">MRAYMFLQVLKCSREYPDNESHDVMTINATVETFDRFLEDEIFTELMDVLGNSPPILVKDNMLQSLHSSLSLLLH</sequence>
<organism evidence="1 2">
    <name type="scientific">Pleurodeles waltl</name>
    <name type="common">Iberian ribbed newt</name>
    <dbReference type="NCBI Taxonomy" id="8319"/>
    <lineage>
        <taxon>Eukaryota</taxon>
        <taxon>Metazoa</taxon>
        <taxon>Chordata</taxon>
        <taxon>Craniata</taxon>
        <taxon>Vertebrata</taxon>
        <taxon>Euteleostomi</taxon>
        <taxon>Amphibia</taxon>
        <taxon>Batrachia</taxon>
        <taxon>Caudata</taxon>
        <taxon>Salamandroidea</taxon>
        <taxon>Salamandridae</taxon>
        <taxon>Pleurodelinae</taxon>
        <taxon>Pleurodeles</taxon>
    </lineage>
</organism>
<reference evidence="1" key="1">
    <citation type="journal article" date="2022" name="bioRxiv">
        <title>Sequencing and chromosome-scale assembly of the giantPleurodeles waltlgenome.</title>
        <authorList>
            <person name="Brown T."/>
            <person name="Elewa A."/>
            <person name="Iarovenko S."/>
            <person name="Subramanian E."/>
            <person name="Araus A.J."/>
            <person name="Petzold A."/>
            <person name="Susuki M."/>
            <person name="Suzuki K.-i.T."/>
            <person name="Hayashi T."/>
            <person name="Toyoda A."/>
            <person name="Oliveira C."/>
            <person name="Osipova E."/>
            <person name="Leigh N.D."/>
            <person name="Simon A."/>
            <person name="Yun M.H."/>
        </authorList>
    </citation>
    <scope>NUCLEOTIDE SEQUENCE</scope>
    <source>
        <strain evidence="1">20211129_DDA</strain>
        <tissue evidence="1">Liver</tissue>
    </source>
</reference>
<dbReference type="EMBL" id="JANPWB010000013">
    <property type="protein sequence ID" value="KAJ1110977.1"/>
    <property type="molecule type" value="Genomic_DNA"/>
</dbReference>
<keyword evidence="2" id="KW-1185">Reference proteome</keyword>
<dbReference type="AlphaFoldDB" id="A0AAV7N6R3"/>
<name>A0AAV7N6R3_PLEWA</name>
<accession>A0AAV7N6R3</accession>
<proteinExistence type="predicted"/>
<evidence type="ECO:0000313" key="1">
    <source>
        <dbReference type="EMBL" id="KAJ1110977.1"/>
    </source>
</evidence>
<evidence type="ECO:0000313" key="2">
    <source>
        <dbReference type="Proteomes" id="UP001066276"/>
    </source>
</evidence>
<gene>
    <name evidence="1" type="ORF">NDU88_008323</name>
</gene>